<proteinExistence type="predicted"/>
<protein>
    <submittedName>
        <fullName evidence="1">Uncharacterized protein</fullName>
    </submittedName>
</protein>
<dbReference type="AlphaFoldDB" id="A0A2G5UYN5"/>
<reference evidence="2" key="1">
    <citation type="submission" date="2017-10" db="EMBL/GenBank/DDBJ databases">
        <title>Rapid genome shrinkage in a self-fertile nematode reveals novel sperm competition proteins.</title>
        <authorList>
            <person name="Yin D."/>
            <person name="Schwarz E.M."/>
            <person name="Thomas C.G."/>
            <person name="Felde R.L."/>
            <person name="Korf I.F."/>
            <person name="Cutter A.D."/>
            <person name="Schartner C.M."/>
            <person name="Ralston E.J."/>
            <person name="Meyer B.J."/>
            <person name="Haag E.S."/>
        </authorList>
    </citation>
    <scope>NUCLEOTIDE SEQUENCE [LARGE SCALE GENOMIC DNA]</scope>
    <source>
        <strain evidence="2">JU1422</strain>
    </source>
</reference>
<accession>A0A2G5UYN5</accession>
<name>A0A2G5UYN5_9PELO</name>
<gene>
    <name evidence="1" type="primary">Cnig_chr_II.g4938</name>
    <name evidence="1" type="ORF">B9Z55_004938</name>
</gene>
<dbReference type="Proteomes" id="UP000230233">
    <property type="component" value="Chromosome II"/>
</dbReference>
<evidence type="ECO:0000313" key="2">
    <source>
        <dbReference type="Proteomes" id="UP000230233"/>
    </source>
</evidence>
<comment type="caution">
    <text evidence="1">The sequence shown here is derived from an EMBL/GenBank/DDBJ whole genome shotgun (WGS) entry which is preliminary data.</text>
</comment>
<organism evidence="1 2">
    <name type="scientific">Caenorhabditis nigoni</name>
    <dbReference type="NCBI Taxonomy" id="1611254"/>
    <lineage>
        <taxon>Eukaryota</taxon>
        <taxon>Metazoa</taxon>
        <taxon>Ecdysozoa</taxon>
        <taxon>Nematoda</taxon>
        <taxon>Chromadorea</taxon>
        <taxon>Rhabditida</taxon>
        <taxon>Rhabditina</taxon>
        <taxon>Rhabditomorpha</taxon>
        <taxon>Rhabditoidea</taxon>
        <taxon>Rhabditidae</taxon>
        <taxon>Peloderinae</taxon>
        <taxon>Caenorhabditis</taxon>
    </lineage>
</organism>
<sequence>MPLPSLFQLAVKSVAQQIHNENFPSDFHLDTKSSNAVVRELLELNPKNIEKLKTHKKQLSKLGELNLSECEHDVESISNLKNFKLNSLEFGNLYYLKTEFPDPERWYSMDIVSLLKRAVNTDSRK</sequence>
<keyword evidence="2" id="KW-1185">Reference proteome</keyword>
<dbReference type="STRING" id="1611254.A0A2G5UYN5"/>
<evidence type="ECO:0000313" key="1">
    <source>
        <dbReference type="EMBL" id="PIC44632.1"/>
    </source>
</evidence>
<dbReference type="EMBL" id="PDUG01000002">
    <property type="protein sequence ID" value="PIC44632.1"/>
    <property type="molecule type" value="Genomic_DNA"/>
</dbReference>